<evidence type="ECO:0000313" key="6">
    <source>
        <dbReference type="Proteomes" id="UP001491552"/>
    </source>
</evidence>
<feature type="signal peptide" evidence="3">
    <location>
        <begin position="1"/>
        <end position="19"/>
    </location>
</feature>
<dbReference type="PROSITE" id="PS51257">
    <property type="entry name" value="PROKAR_LIPOPROTEIN"/>
    <property type="match status" value="1"/>
</dbReference>
<gene>
    <name evidence="5" type="ORF">WMO66_06100</name>
</gene>
<keyword evidence="6" id="KW-1185">Reference proteome</keyword>
<evidence type="ECO:0000256" key="1">
    <source>
        <dbReference type="ARBA" id="ARBA00022729"/>
    </source>
</evidence>
<dbReference type="PANTHER" id="PTHR43208">
    <property type="entry name" value="ABC TRANSPORTER SUBSTRATE-BINDING PROTEIN"/>
    <property type="match status" value="1"/>
</dbReference>
<proteinExistence type="predicted"/>
<organism evidence="5 6">
    <name type="scientific">Faecousia intestinalis</name>
    <dbReference type="NCBI Taxonomy" id="3133167"/>
    <lineage>
        <taxon>Bacteria</taxon>
        <taxon>Bacillati</taxon>
        <taxon>Bacillota</taxon>
        <taxon>Clostridia</taxon>
        <taxon>Eubacteriales</taxon>
        <taxon>Oscillospiraceae</taxon>
        <taxon>Faecousia</taxon>
    </lineage>
</organism>
<reference evidence="5 6" key="1">
    <citation type="submission" date="2024-03" db="EMBL/GenBank/DDBJ databases">
        <title>Human intestinal bacterial collection.</title>
        <authorList>
            <person name="Pauvert C."/>
            <person name="Hitch T.C.A."/>
            <person name="Clavel T."/>
        </authorList>
    </citation>
    <scope>NUCLEOTIDE SEQUENCE [LARGE SCALE GENOMIC DNA]</scope>
    <source>
        <strain evidence="5 6">CLA-AA-H192</strain>
    </source>
</reference>
<dbReference type="PANTHER" id="PTHR43208:SF1">
    <property type="entry name" value="ABC TRANSPORTER SUBSTRATE-BINDING PROTEIN"/>
    <property type="match status" value="1"/>
</dbReference>
<feature type="region of interest" description="Disordered" evidence="2">
    <location>
        <begin position="26"/>
        <end position="59"/>
    </location>
</feature>
<evidence type="ECO:0000313" key="5">
    <source>
        <dbReference type="EMBL" id="MEQ2510819.1"/>
    </source>
</evidence>
<dbReference type="RefSeq" id="WP_349135500.1">
    <property type="nucleotide sequence ID" value="NZ_JBBMFF010000189.1"/>
</dbReference>
<dbReference type="Proteomes" id="UP001491552">
    <property type="component" value="Unassembled WGS sequence"/>
</dbReference>
<name>A0ABV1G658_9FIRM</name>
<keyword evidence="1 3" id="KW-0732">Signal</keyword>
<evidence type="ECO:0000256" key="2">
    <source>
        <dbReference type="SAM" id="MobiDB-lite"/>
    </source>
</evidence>
<evidence type="ECO:0000259" key="4">
    <source>
        <dbReference type="Pfam" id="PF02608"/>
    </source>
</evidence>
<sequence>MKKVLALLLVLVLAIGMFAACGTDSGNNEETKDTANNATTEGGNDETKPSEENGNNTEGKTLKVGMICIGDENDQGYTYNFYRAKDSVTEKMAAKGVTLDWNIITNIGEDDGCTDACVELAEAGCDVVICNSYGHEPYMLKAAPDYPNVQFIGCTNLNSQFAGLDNCHNAFANIYEGRYVAGVVAGMKIKELIDSGKITADQAKIGYVGAYPFAEVISGFTAFYLGARSIVPEVTMTVKYVSSWSDATAEGNAAQALCDEGCVLISQHSDNTTPATVAQQNGVFHVGYNNDMTGIAPEASLISSRIDWSVYFEYVFDCLVNGETIAKDWTAGMKDGAVVVTELNEAIAAEGTAEKIAEVEAGLADGSIHVFQGPWKGEGTAYGADAPDTKEMPADDWFKESDIEGGQTSAPYFYWIIEGITSEN</sequence>
<evidence type="ECO:0000256" key="3">
    <source>
        <dbReference type="SAM" id="SignalP"/>
    </source>
</evidence>
<feature type="compositionally biased region" description="Polar residues" evidence="2">
    <location>
        <begin position="26"/>
        <end position="42"/>
    </location>
</feature>
<protein>
    <submittedName>
        <fullName evidence="5">BMP family ABC transporter substrate-binding protein</fullName>
    </submittedName>
</protein>
<accession>A0ABV1G658</accession>
<dbReference type="Pfam" id="PF02608">
    <property type="entry name" value="Bmp"/>
    <property type="match status" value="1"/>
</dbReference>
<feature type="domain" description="ABC transporter substrate-binding protein PnrA-like" evidence="4">
    <location>
        <begin position="63"/>
        <end position="360"/>
    </location>
</feature>
<comment type="caution">
    <text evidence="5">The sequence shown here is derived from an EMBL/GenBank/DDBJ whole genome shotgun (WGS) entry which is preliminary data.</text>
</comment>
<dbReference type="InterPro" id="IPR003760">
    <property type="entry name" value="PnrA-like"/>
</dbReference>
<dbReference type="Gene3D" id="3.40.50.2300">
    <property type="match status" value="2"/>
</dbReference>
<feature type="chain" id="PRO_5047182656" evidence="3">
    <location>
        <begin position="20"/>
        <end position="424"/>
    </location>
</feature>
<dbReference type="InterPro" id="IPR052910">
    <property type="entry name" value="ABC-Purine-Binding"/>
</dbReference>
<dbReference type="CDD" id="cd19963">
    <property type="entry name" value="PBP1_BMP-like"/>
    <property type="match status" value="1"/>
</dbReference>
<dbReference type="EMBL" id="JBBMFF010000189">
    <property type="protein sequence ID" value="MEQ2510819.1"/>
    <property type="molecule type" value="Genomic_DNA"/>
</dbReference>